<dbReference type="InterPro" id="IPR011042">
    <property type="entry name" value="6-blade_b-propeller_TolB-like"/>
</dbReference>
<dbReference type="AlphaFoldDB" id="A0AAD8XD22"/>
<dbReference type="PANTHER" id="PTHR48075">
    <property type="entry name" value="3-HYDROXYACYL-COA DEHYDROGENASE FAMILY PROTEIN"/>
    <property type="match status" value="1"/>
</dbReference>
<gene>
    <name evidence="4" type="ORF">BDZ83DRAFT_723648</name>
</gene>
<dbReference type="GO" id="GO:0016616">
    <property type="term" value="F:oxidoreductase activity, acting on the CH-OH group of donors, NAD or NADP as acceptor"/>
    <property type="evidence" value="ECO:0007669"/>
    <property type="project" value="InterPro"/>
</dbReference>
<keyword evidence="5" id="KW-1185">Reference proteome</keyword>
<dbReference type="SMART" id="SM00135">
    <property type="entry name" value="LY"/>
    <property type="match status" value="4"/>
</dbReference>
<dbReference type="RefSeq" id="XP_060359380.1">
    <property type="nucleotide sequence ID" value="XM_060512584.1"/>
</dbReference>
<dbReference type="InterPro" id="IPR013328">
    <property type="entry name" value="6PGD_dom2"/>
</dbReference>
<dbReference type="GeneID" id="85396482"/>
<proteinExistence type="predicted"/>
<dbReference type="Gene3D" id="2.120.10.30">
    <property type="entry name" value="TolB, C-terminal domain"/>
    <property type="match status" value="2"/>
</dbReference>
<accession>A0AAD8XD22</accession>
<dbReference type="SUPFAM" id="SSF48179">
    <property type="entry name" value="6-phosphogluconate dehydrogenase C-terminal domain-like"/>
    <property type="match status" value="1"/>
</dbReference>
<organism evidence="4 5">
    <name type="scientific">Glomerella acutata</name>
    <name type="common">Colletotrichum acutatum</name>
    <dbReference type="NCBI Taxonomy" id="27357"/>
    <lineage>
        <taxon>Eukaryota</taxon>
        <taxon>Fungi</taxon>
        <taxon>Dikarya</taxon>
        <taxon>Ascomycota</taxon>
        <taxon>Pezizomycotina</taxon>
        <taxon>Sordariomycetes</taxon>
        <taxon>Hypocreomycetidae</taxon>
        <taxon>Glomerellales</taxon>
        <taxon>Glomerellaceae</taxon>
        <taxon>Colletotrichum</taxon>
        <taxon>Colletotrichum acutatum species complex</taxon>
    </lineage>
</organism>
<dbReference type="Pfam" id="PF02737">
    <property type="entry name" value="3HCDH_N"/>
    <property type="match status" value="1"/>
</dbReference>
<reference evidence="4" key="1">
    <citation type="submission" date="2021-12" db="EMBL/GenBank/DDBJ databases">
        <title>Comparative genomics, transcriptomics and evolutionary studies reveal genomic signatures of adaptation to plant cell wall in hemibiotrophic fungi.</title>
        <authorList>
            <consortium name="DOE Joint Genome Institute"/>
            <person name="Baroncelli R."/>
            <person name="Diaz J.F."/>
            <person name="Benocci T."/>
            <person name="Peng M."/>
            <person name="Battaglia E."/>
            <person name="Haridas S."/>
            <person name="Andreopoulos W."/>
            <person name="Labutti K."/>
            <person name="Pangilinan J."/>
            <person name="Floch G.L."/>
            <person name="Makela M.R."/>
            <person name="Henrissat B."/>
            <person name="Grigoriev I.V."/>
            <person name="Crouch J.A."/>
            <person name="De Vries R.P."/>
            <person name="Sukno S.A."/>
            <person name="Thon M.R."/>
        </authorList>
    </citation>
    <scope>NUCLEOTIDE SEQUENCE</scope>
    <source>
        <strain evidence="4">CBS 112980</strain>
    </source>
</reference>
<dbReference type="Gene3D" id="3.40.50.720">
    <property type="entry name" value="NAD(P)-binding Rossmann-like Domain"/>
    <property type="match status" value="1"/>
</dbReference>
<dbReference type="Pfam" id="PF00725">
    <property type="entry name" value="3HCDH"/>
    <property type="match status" value="1"/>
</dbReference>
<dbReference type="InterPro" id="IPR008927">
    <property type="entry name" value="6-PGluconate_DH-like_C_sf"/>
</dbReference>
<dbReference type="InterPro" id="IPR036291">
    <property type="entry name" value="NAD(P)-bd_dom_sf"/>
</dbReference>
<evidence type="ECO:0000259" key="3">
    <source>
        <dbReference type="Pfam" id="PF02737"/>
    </source>
</evidence>
<dbReference type="InterPro" id="IPR000033">
    <property type="entry name" value="LDLR_classB_rpt"/>
</dbReference>
<dbReference type="GO" id="GO:0006631">
    <property type="term" value="P:fatty acid metabolic process"/>
    <property type="evidence" value="ECO:0007669"/>
    <property type="project" value="InterPro"/>
</dbReference>
<dbReference type="SUPFAM" id="SSF63825">
    <property type="entry name" value="YWTD domain"/>
    <property type="match status" value="2"/>
</dbReference>
<dbReference type="PANTHER" id="PTHR48075:SF5">
    <property type="entry name" value="3-HYDROXYBUTYRYL-COA DEHYDROGENASE"/>
    <property type="match status" value="1"/>
</dbReference>
<feature type="domain" description="3-hydroxyacyl-CoA dehydrogenase NAD binding" evidence="3">
    <location>
        <begin position="6"/>
        <end position="186"/>
    </location>
</feature>
<dbReference type="InterPro" id="IPR006176">
    <property type="entry name" value="3-OHacyl-CoA_DH_NAD-bd"/>
</dbReference>
<evidence type="ECO:0000313" key="4">
    <source>
        <dbReference type="EMBL" id="KAK1712262.1"/>
    </source>
</evidence>
<dbReference type="EMBL" id="JAHMHS010000148">
    <property type="protein sequence ID" value="KAK1712262.1"/>
    <property type="molecule type" value="Genomic_DNA"/>
</dbReference>
<feature type="domain" description="3-hydroxyacyl-CoA dehydrogenase C-terminal" evidence="2">
    <location>
        <begin position="190"/>
        <end position="258"/>
    </location>
</feature>
<keyword evidence="1" id="KW-0560">Oxidoreductase</keyword>
<dbReference type="Proteomes" id="UP001244207">
    <property type="component" value="Unassembled WGS sequence"/>
</dbReference>
<sequence length="608" mass="67074">MSHIQKVAIVGCGSIGASWAALFLAQGLQVSAFDVNPAAETFLRSLVTDALPILSTLGLVKNATAKARDISFTTNMTEALVDADFVQENGPEKLDFKRRLFNDMANIVRPTTIIATSSSGLTCSSIQLGMDTPSRPERCLVGHPFNPPHLIPLVEVVAGRQTSSETVSTAMEFYEKMGKKAVHVKKEVVGHVANRLQAALMREVMYLLQEDVAGVEDIDKAMSYGPGLRWGVMGPNLLMHLGGGEGGIEYMADHLLGPLMSWYAPEDPQVTEELRQKWVSGTRQTVDDRAYRQLAKQRDEELVRLLNGDMSSQIQQRLYILDTDLSHPPKSRRGRILSCLTDGSDLRTVVDNMVSLPDGIVIDHAKGHMYWTNMGSSLKSNDGSIERANLDGSKRQIIVSAGTIGVFTPKQITIAKQSMKLYWCDREGMKVMRANFDGSDVEVLVSTGNTDEERVDQRRWCVGIAVDEQQNVFYWTQKGPSKGNQGRIFRAPIHASFEDRLHQIEMVISELPEPIDLDIDEESSVLYWTDRGDPPAGNTLNRAMMADGEKQETLAIRLHETIGLSLNQRAGVAYVTDLAGGVYSVDTKTYKKTVLFSELGDITGIALV</sequence>
<dbReference type="Gene3D" id="1.10.1040.10">
    <property type="entry name" value="N-(1-d-carboxylethyl)-l-norvaline Dehydrogenase, domain 2"/>
    <property type="match status" value="1"/>
</dbReference>
<dbReference type="GO" id="GO:0070403">
    <property type="term" value="F:NAD+ binding"/>
    <property type="evidence" value="ECO:0007669"/>
    <property type="project" value="InterPro"/>
</dbReference>
<evidence type="ECO:0000256" key="1">
    <source>
        <dbReference type="ARBA" id="ARBA00023002"/>
    </source>
</evidence>
<dbReference type="SUPFAM" id="SSF51735">
    <property type="entry name" value="NAD(P)-binding Rossmann-fold domains"/>
    <property type="match status" value="1"/>
</dbReference>
<evidence type="ECO:0000313" key="5">
    <source>
        <dbReference type="Proteomes" id="UP001244207"/>
    </source>
</evidence>
<comment type="caution">
    <text evidence="4">The sequence shown here is derived from an EMBL/GenBank/DDBJ whole genome shotgun (WGS) entry which is preliminary data.</text>
</comment>
<name>A0AAD8XD22_GLOAC</name>
<evidence type="ECO:0000259" key="2">
    <source>
        <dbReference type="Pfam" id="PF00725"/>
    </source>
</evidence>
<dbReference type="InterPro" id="IPR006108">
    <property type="entry name" value="3HC_DH_C"/>
</dbReference>
<protein>
    <submittedName>
        <fullName evidence="4">3-hydroxyacyl-CoA dehydrogenase</fullName>
    </submittedName>
</protein>